<dbReference type="EMBL" id="BK015340">
    <property type="protein sequence ID" value="DAE02096.1"/>
    <property type="molecule type" value="Genomic_DNA"/>
</dbReference>
<reference evidence="1" key="1">
    <citation type="journal article" date="2021" name="Proc. Natl. Acad. Sci. U.S.A.">
        <title>A Catalog of Tens of Thousands of Viruses from Human Metagenomes Reveals Hidden Associations with Chronic Diseases.</title>
        <authorList>
            <person name="Tisza M.J."/>
            <person name="Buck C.B."/>
        </authorList>
    </citation>
    <scope>NUCLEOTIDE SEQUENCE</scope>
    <source>
        <strain evidence="1">Ct1Eo1</strain>
    </source>
</reference>
<organism evidence="1">
    <name type="scientific">Siphoviridae sp. ct1Eo1</name>
    <dbReference type="NCBI Taxonomy" id="2825307"/>
    <lineage>
        <taxon>Viruses</taxon>
        <taxon>Duplodnaviria</taxon>
        <taxon>Heunggongvirae</taxon>
        <taxon>Uroviricota</taxon>
        <taxon>Caudoviricetes</taxon>
    </lineage>
</organism>
<keyword evidence="1" id="KW-0687">Ribonucleoprotein</keyword>
<keyword evidence="1" id="KW-0689">Ribosomal protein</keyword>
<sequence length="121" mass="14133">MKKAKQLELPIAYPDSGRWFVPVRQHKIDERTYALRMGKPVQLGTSYEISREFRIGRRVLARLADAGFIERVRPTPFLSMYYYADVAEFLDKTRQDPNFWTEARKDAYLNGDSPEDSSVIL</sequence>
<accession>A0A8S5P628</accession>
<protein>
    <submittedName>
        <fullName evidence="1">40S ribosomal protein S0-A</fullName>
    </submittedName>
</protein>
<proteinExistence type="predicted"/>
<evidence type="ECO:0000313" key="1">
    <source>
        <dbReference type="EMBL" id="DAE02096.1"/>
    </source>
</evidence>
<name>A0A8S5P628_9CAUD</name>